<comment type="subcellular location">
    <subcellularLocation>
        <location evidence="1">Cell membrane</location>
        <topology evidence="1">Multi-pass membrane protein</topology>
    </subcellularLocation>
</comment>
<dbReference type="PANTHER" id="PTHR34979">
    <property type="entry name" value="INNER MEMBRANE PROTEIN YGAZ"/>
    <property type="match status" value="1"/>
</dbReference>
<evidence type="ECO:0000313" key="10">
    <source>
        <dbReference type="Proteomes" id="UP000886721"/>
    </source>
</evidence>
<proteinExistence type="inferred from homology"/>
<dbReference type="GO" id="GO:1903785">
    <property type="term" value="P:L-valine transmembrane transport"/>
    <property type="evidence" value="ECO:0007669"/>
    <property type="project" value="TreeGrafter"/>
</dbReference>
<reference evidence="9" key="1">
    <citation type="journal article" date="2021" name="PeerJ">
        <title>Extensive microbial diversity within the chicken gut microbiome revealed by metagenomics and culture.</title>
        <authorList>
            <person name="Gilroy R."/>
            <person name="Ravi A."/>
            <person name="Getino M."/>
            <person name="Pursley I."/>
            <person name="Horton D.L."/>
            <person name="Alikhan N.F."/>
            <person name="Baker D."/>
            <person name="Gharbi K."/>
            <person name="Hall N."/>
            <person name="Watson M."/>
            <person name="Adriaenssens E.M."/>
            <person name="Foster-Nyarko E."/>
            <person name="Jarju S."/>
            <person name="Secka A."/>
            <person name="Antonio M."/>
            <person name="Oren A."/>
            <person name="Chaudhuri R.R."/>
            <person name="La Ragione R."/>
            <person name="Hildebrand F."/>
            <person name="Pallen M.J."/>
        </authorList>
    </citation>
    <scope>NUCLEOTIDE SEQUENCE</scope>
    <source>
        <strain evidence="9">CHK191-13928</strain>
    </source>
</reference>
<name>A0A9D1WW55_9FIRM</name>
<keyword evidence="7 8" id="KW-0472">Membrane</keyword>
<evidence type="ECO:0000256" key="1">
    <source>
        <dbReference type="ARBA" id="ARBA00004651"/>
    </source>
</evidence>
<keyword evidence="6 8" id="KW-1133">Transmembrane helix</keyword>
<evidence type="ECO:0000313" key="9">
    <source>
        <dbReference type="EMBL" id="HIX67160.1"/>
    </source>
</evidence>
<reference evidence="9" key="2">
    <citation type="submission" date="2021-04" db="EMBL/GenBank/DDBJ databases">
        <authorList>
            <person name="Gilroy R."/>
        </authorList>
    </citation>
    <scope>NUCLEOTIDE SEQUENCE</scope>
    <source>
        <strain evidence="9">CHK191-13928</strain>
    </source>
</reference>
<evidence type="ECO:0000256" key="6">
    <source>
        <dbReference type="ARBA" id="ARBA00022989"/>
    </source>
</evidence>
<evidence type="ECO:0000256" key="7">
    <source>
        <dbReference type="ARBA" id="ARBA00023136"/>
    </source>
</evidence>
<dbReference type="GO" id="GO:0005886">
    <property type="term" value="C:plasma membrane"/>
    <property type="evidence" value="ECO:0007669"/>
    <property type="project" value="UniProtKB-SubCell"/>
</dbReference>
<keyword evidence="4" id="KW-1003">Cell membrane</keyword>
<feature type="transmembrane region" description="Helical" evidence="8">
    <location>
        <begin position="128"/>
        <end position="149"/>
    </location>
</feature>
<evidence type="ECO:0000256" key="4">
    <source>
        <dbReference type="ARBA" id="ARBA00022475"/>
    </source>
</evidence>
<evidence type="ECO:0000256" key="8">
    <source>
        <dbReference type="SAM" id="Phobius"/>
    </source>
</evidence>
<feature type="transmembrane region" description="Helical" evidence="8">
    <location>
        <begin position="161"/>
        <end position="178"/>
    </location>
</feature>
<sequence length="239" mass="25661">MKAHDDFRQGLIDGIPIGLAYVAVSFAFGIAGVAKGIPVWALTLISATCLTSAGQFAAIISMTAGGSLVELILSQIIINLRYSIMSIAIGQKLIAKTKLWNRFTMAFGVTDEIFAVSCGRPGEITSRYFYALMTIPWISWTLGTFLGATASNLLPEIMRDALGIAIYGMLIGIIIPPAKGDRRIVFVIILSMMISLVFSFVKALSFVSSGFVIIICTLIAAAVGAVLFPVEEEEENEHS</sequence>
<organism evidence="9 10">
    <name type="scientific">Candidatus Anaerostipes excrementavium</name>
    <dbReference type="NCBI Taxonomy" id="2838463"/>
    <lineage>
        <taxon>Bacteria</taxon>
        <taxon>Bacillati</taxon>
        <taxon>Bacillota</taxon>
        <taxon>Clostridia</taxon>
        <taxon>Lachnospirales</taxon>
        <taxon>Lachnospiraceae</taxon>
        <taxon>Anaerostipes</taxon>
    </lineage>
</organism>
<dbReference type="EMBL" id="DXEM01000010">
    <property type="protein sequence ID" value="HIX67160.1"/>
    <property type="molecule type" value="Genomic_DNA"/>
</dbReference>
<comment type="caution">
    <text evidence="9">The sequence shown here is derived from an EMBL/GenBank/DDBJ whole genome shotgun (WGS) entry which is preliminary data.</text>
</comment>
<dbReference type="PANTHER" id="PTHR34979:SF1">
    <property type="entry name" value="INNER MEMBRANE PROTEIN YGAZ"/>
    <property type="match status" value="1"/>
</dbReference>
<dbReference type="InterPro" id="IPR011606">
    <property type="entry name" value="Brnchd-chn_aa_trnsp_permease"/>
</dbReference>
<feature type="transmembrane region" description="Helical" evidence="8">
    <location>
        <begin position="211"/>
        <end position="230"/>
    </location>
</feature>
<protein>
    <submittedName>
        <fullName evidence="9">AzlC family ABC transporter permease</fullName>
    </submittedName>
</protein>
<feature type="transmembrane region" description="Helical" evidence="8">
    <location>
        <begin position="184"/>
        <end position="204"/>
    </location>
</feature>
<dbReference type="Pfam" id="PF03591">
    <property type="entry name" value="AzlC"/>
    <property type="match status" value="1"/>
</dbReference>
<feature type="transmembrane region" description="Helical" evidence="8">
    <location>
        <begin position="12"/>
        <end position="34"/>
    </location>
</feature>
<keyword evidence="5 8" id="KW-0812">Transmembrane</keyword>
<evidence type="ECO:0000256" key="2">
    <source>
        <dbReference type="ARBA" id="ARBA00010735"/>
    </source>
</evidence>
<comment type="similarity">
    <text evidence="2">Belongs to the AzlC family.</text>
</comment>
<accession>A0A9D1WW55</accession>
<dbReference type="Proteomes" id="UP000886721">
    <property type="component" value="Unassembled WGS sequence"/>
</dbReference>
<gene>
    <name evidence="9" type="ORF">H9735_03415</name>
</gene>
<evidence type="ECO:0000256" key="3">
    <source>
        <dbReference type="ARBA" id="ARBA00022448"/>
    </source>
</evidence>
<dbReference type="AlphaFoldDB" id="A0A9D1WW55"/>
<keyword evidence="3" id="KW-0813">Transport</keyword>
<evidence type="ECO:0000256" key="5">
    <source>
        <dbReference type="ARBA" id="ARBA00022692"/>
    </source>
</evidence>